<keyword evidence="12" id="KW-1185">Reference proteome</keyword>
<accession>A0A8J6CJ00</accession>
<dbReference type="Pfam" id="PF07526">
    <property type="entry name" value="POX"/>
    <property type="match status" value="1"/>
</dbReference>
<protein>
    <recommendedName>
        <fullName evidence="10">Homeobox domain-containing protein</fullName>
    </recommendedName>
</protein>
<dbReference type="AlphaFoldDB" id="A0A8J6CJ00"/>
<dbReference type="GO" id="GO:0003677">
    <property type="term" value="F:DNA binding"/>
    <property type="evidence" value="ECO:0007669"/>
    <property type="project" value="UniProtKB-UniRule"/>
</dbReference>
<dbReference type="GO" id="GO:0006355">
    <property type="term" value="P:regulation of DNA-templated transcription"/>
    <property type="evidence" value="ECO:0007669"/>
    <property type="project" value="InterPro"/>
</dbReference>
<dbReference type="EMBL" id="JAHUZN010000012">
    <property type="protein sequence ID" value="KAG8474189.1"/>
    <property type="molecule type" value="Genomic_DNA"/>
</dbReference>
<dbReference type="InterPro" id="IPR009057">
    <property type="entry name" value="Homeodomain-like_sf"/>
</dbReference>
<evidence type="ECO:0000256" key="9">
    <source>
        <dbReference type="SAM" id="MobiDB-lite"/>
    </source>
</evidence>
<dbReference type="SMART" id="SM00574">
    <property type="entry name" value="POX"/>
    <property type="match status" value="1"/>
</dbReference>
<feature type="domain" description="Homeobox" evidence="10">
    <location>
        <begin position="450"/>
        <end position="513"/>
    </location>
</feature>
<feature type="compositionally biased region" description="Basic and acidic residues" evidence="9">
    <location>
        <begin position="1"/>
        <end position="11"/>
    </location>
</feature>
<sequence length="732" mass="80696">MVKMKDERERGGLGPPTEFLFPTTPTAVTGFQFLSPLSSMSGQDDHHNKVLRNIMATYDTGSDNQKDTAPMIYFRESMPGSCPEAPVLPGNAIMYMNSGSYLDAFAGNSQQQNNCVEILAVEASDSTPQQQEILSNLGGSRVGDFGTWRDGRNEILVMHPMDASILRSGQNLQGQGLSLSLGTQIPSGIQMTSIPYQNPNSTFASFLSPNPTLTGEGGGRTSSCRDEQSRNTEYVPPGFSGGNQDLNKGDLSAYGMSSTSRTIPNSKYLKAVQQLLDEVVNVRMALKQCNGEKNQSSEDNLMKSSKEDDGGSKKMPPNQQESSNNSPNQLSHAEKQELQSKLTKLLSMWDEVDRRYKQYYHQMQIVVSSFDVIAGCGAAKPYTALALQTISRHFRCLRDAINGQIRATRKSLGEQDASENGKGVGITRLRYVDQQLRQQRALQQLGMMQQHAWRPQRGLPESSVSILRAWLFEHFLHPYPKDSDKIMLARQTGLTRSQVANWFINARVRLWKPMVEEMYKEEFADAEMDSNSSSENAVKATKGDTRTSEDRGEDVQQSESSLAIERCDTRQLVDSKPNPVPSLVDMAGPVTGAGFQYFTRGEAETEHMLRKLREEQRPNIDDSNLFRNAISHPDGDSGRIMAVAAAYQMSGFGNFGNRSSVSLTLGLQHCEGGNIPISSGGHQDFVAMRGDDICNPTASTVGAAETSDFECINPGNRQHGFSSSHLLHDFVT</sequence>
<evidence type="ECO:0000256" key="5">
    <source>
        <dbReference type="ARBA" id="ARBA00023155"/>
    </source>
</evidence>
<dbReference type="Pfam" id="PF05920">
    <property type="entry name" value="Homeobox_KN"/>
    <property type="match status" value="1"/>
</dbReference>
<feature type="region of interest" description="Disordered" evidence="9">
    <location>
        <begin position="290"/>
        <end position="337"/>
    </location>
</feature>
<dbReference type="InterPro" id="IPR050224">
    <property type="entry name" value="TALE_homeobox"/>
</dbReference>
<evidence type="ECO:0000256" key="1">
    <source>
        <dbReference type="ARBA" id="ARBA00004123"/>
    </source>
</evidence>
<name>A0A8J6CJ00_9ROSI</name>
<evidence type="ECO:0000259" key="10">
    <source>
        <dbReference type="PROSITE" id="PS50071"/>
    </source>
</evidence>
<feature type="region of interest" description="Disordered" evidence="9">
    <location>
        <begin position="525"/>
        <end position="562"/>
    </location>
</feature>
<keyword evidence="3" id="KW-0805">Transcription regulation</keyword>
<dbReference type="OrthoDB" id="10056939at2759"/>
<evidence type="ECO:0000256" key="3">
    <source>
        <dbReference type="ARBA" id="ARBA00023015"/>
    </source>
</evidence>
<evidence type="ECO:0000313" key="11">
    <source>
        <dbReference type="EMBL" id="KAG8474189.1"/>
    </source>
</evidence>
<dbReference type="PANTHER" id="PTHR11850">
    <property type="entry name" value="HOMEOBOX PROTEIN TRANSCRIPTION FACTORS"/>
    <property type="match status" value="1"/>
</dbReference>
<comment type="subcellular location">
    <subcellularLocation>
        <location evidence="1 8">Nucleus</location>
    </subcellularLocation>
</comment>
<gene>
    <name evidence="11" type="ORF">CXB51_033878</name>
</gene>
<comment type="similarity">
    <text evidence="2">Belongs to the TALE/BELL homeobox family.</text>
</comment>
<keyword evidence="6" id="KW-0804">Transcription</keyword>
<evidence type="ECO:0000256" key="2">
    <source>
        <dbReference type="ARBA" id="ARBA00006454"/>
    </source>
</evidence>
<feature type="region of interest" description="Disordered" evidence="9">
    <location>
        <begin position="210"/>
        <end position="261"/>
    </location>
</feature>
<feature type="DNA-binding region" description="Homeobox" evidence="8">
    <location>
        <begin position="452"/>
        <end position="514"/>
    </location>
</feature>
<feature type="compositionally biased region" description="Basic and acidic residues" evidence="9">
    <location>
        <begin position="300"/>
        <end position="312"/>
    </location>
</feature>
<keyword evidence="7 8" id="KW-0539">Nucleus</keyword>
<organism evidence="11 12">
    <name type="scientific">Gossypium anomalum</name>
    <dbReference type="NCBI Taxonomy" id="47600"/>
    <lineage>
        <taxon>Eukaryota</taxon>
        <taxon>Viridiplantae</taxon>
        <taxon>Streptophyta</taxon>
        <taxon>Embryophyta</taxon>
        <taxon>Tracheophyta</taxon>
        <taxon>Spermatophyta</taxon>
        <taxon>Magnoliopsida</taxon>
        <taxon>eudicotyledons</taxon>
        <taxon>Gunneridae</taxon>
        <taxon>Pentapetalae</taxon>
        <taxon>rosids</taxon>
        <taxon>malvids</taxon>
        <taxon>Malvales</taxon>
        <taxon>Malvaceae</taxon>
        <taxon>Malvoideae</taxon>
        <taxon>Gossypium</taxon>
    </lineage>
</organism>
<dbReference type="SUPFAM" id="SSF46689">
    <property type="entry name" value="Homeodomain-like"/>
    <property type="match status" value="1"/>
</dbReference>
<dbReference type="InterPro" id="IPR006563">
    <property type="entry name" value="POX_dom"/>
</dbReference>
<evidence type="ECO:0000256" key="4">
    <source>
        <dbReference type="ARBA" id="ARBA00023125"/>
    </source>
</evidence>
<comment type="caution">
    <text evidence="11">The sequence shown here is derived from an EMBL/GenBank/DDBJ whole genome shotgun (WGS) entry which is preliminary data.</text>
</comment>
<evidence type="ECO:0000313" key="12">
    <source>
        <dbReference type="Proteomes" id="UP000701853"/>
    </source>
</evidence>
<feature type="region of interest" description="Disordered" evidence="9">
    <location>
        <begin position="1"/>
        <end position="21"/>
    </location>
</feature>
<dbReference type="PROSITE" id="PS50071">
    <property type="entry name" value="HOMEOBOX_2"/>
    <property type="match status" value="1"/>
</dbReference>
<dbReference type="CDD" id="cd00086">
    <property type="entry name" value="homeodomain"/>
    <property type="match status" value="1"/>
</dbReference>
<evidence type="ECO:0000256" key="7">
    <source>
        <dbReference type="ARBA" id="ARBA00023242"/>
    </source>
</evidence>
<evidence type="ECO:0000256" key="6">
    <source>
        <dbReference type="ARBA" id="ARBA00023163"/>
    </source>
</evidence>
<dbReference type="Gene3D" id="1.10.10.60">
    <property type="entry name" value="Homeodomain-like"/>
    <property type="match status" value="1"/>
</dbReference>
<dbReference type="InterPro" id="IPR008422">
    <property type="entry name" value="KN_HD"/>
</dbReference>
<dbReference type="Proteomes" id="UP000701853">
    <property type="component" value="Chromosome 12"/>
</dbReference>
<feature type="compositionally biased region" description="Basic and acidic residues" evidence="9">
    <location>
        <begin position="541"/>
        <end position="554"/>
    </location>
</feature>
<feature type="compositionally biased region" description="Low complexity" evidence="9">
    <location>
        <begin position="313"/>
        <end position="329"/>
    </location>
</feature>
<dbReference type="SMART" id="SM00389">
    <property type="entry name" value="HOX"/>
    <property type="match status" value="1"/>
</dbReference>
<dbReference type="InterPro" id="IPR001356">
    <property type="entry name" value="HD"/>
</dbReference>
<evidence type="ECO:0000256" key="8">
    <source>
        <dbReference type="PROSITE-ProRule" id="PRU00108"/>
    </source>
</evidence>
<dbReference type="GO" id="GO:0005634">
    <property type="term" value="C:nucleus"/>
    <property type="evidence" value="ECO:0007669"/>
    <property type="project" value="UniProtKB-SubCell"/>
</dbReference>
<keyword evidence="5 8" id="KW-0371">Homeobox</keyword>
<proteinExistence type="inferred from homology"/>
<reference evidence="11 12" key="1">
    <citation type="journal article" date="2021" name="bioRxiv">
        <title>The Gossypium anomalum genome as a resource for cotton improvement and evolutionary analysis of hybrid incompatibility.</title>
        <authorList>
            <person name="Grover C.E."/>
            <person name="Yuan D."/>
            <person name="Arick M.A."/>
            <person name="Miller E.R."/>
            <person name="Hu G."/>
            <person name="Peterson D.G."/>
            <person name="Wendel J.F."/>
            <person name="Udall J.A."/>
        </authorList>
    </citation>
    <scope>NUCLEOTIDE SEQUENCE [LARGE SCALE GENOMIC DNA]</scope>
    <source>
        <strain evidence="11">JFW-Udall</strain>
        <tissue evidence="11">Leaf</tissue>
    </source>
</reference>
<keyword evidence="4 8" id="KW-0238">DNA-binding</keyword>